<keyword evidence="1" id="KW-0547">Nucleotide-binding</keyword>
<reference evidence="4 5" key="1">
    <citation type="submission" date="2024-02" db="EMBL/GenBank/DDBJ databases">
        <title>Discinaceae phylogenomics.</title>
        <authorList>
            <person name="Dirks A.C."/>
            <person name="James T.Y."/>
        </authorList>
    </citation>
    <scope>NUCLEOTIDE SEQUENCE [LARGE SCALE GENOMIC DNA]</scope>
    <source>
        <strain evidence="4 5">ACD0624</strain>
    </source>
</reference>
<comment type="caution">
    <text evidence="4">The sequence shown here is derived from an EMBL/GenBank/DDBJ whole genome shotgun (WGS) entry which is preliminary data.</text>
</comment>
<protein>
    <submittedName>
        <fullName evidence="4">Phosphatidylinositol-4-phosphate 5-kinase</fullName>
        <ecNumber evidence="4">2.7.1.68</ecNumber>
    </submittedName>
</protein>
<evidence type="ECO:0000256" key="1">
    <source>
        <dbReference type="PROSITE-ProRule" id="PRU00781"/>
    </source>
</evidence>
<dbReference type="Gene3D" id="3.30.810.10">
    <property type="entry name" value="2-Layer Sandwich"/>
    <property type="match status" value="1"/>
</dbReference>
<feature type="compositionally biased region" description="Basic and acidic residues" evidence="2">
    <location>
        <begin position="513"/>
        <end position="536"/>
    </location>
</feature>
<proteinExistence type="predicted"/>
<dbReference type="PROSITE" id="PS51455">
    <property type="entry name" value="PIPK"/>
    <property type="match status" value="1"/>
</dbReference>
<keyword evidence="1" id="KW-0067">ATP-binding</keyword>
<feature type="compositionally biased region" description="Basic and acidic residues" evidence="2">
    <location>
        <begin position="589"/>
        <end position="611"/>
    </location>
</feature>
<dbReference type="GO" id="GO:0016308">
    <property type="term" value="F:1-phosphatidylinositol-4-phosphate 5-kinase activity"/>
    <property type="evidence" value="ECO:0007669"/>
    <property type="project" value="UniProtKB-EC"/>
</dbReference>
<dbReference type="SMART" id="SM00330">
    <property type="entry name" value="PIPKc"/>
    <property type="match status" value="1"/>
</dbReference>
<gene>
    <name evidence="4" type="primary">MSS4</name>
    <name evidence="4" type="ORF">Q9L58_009840</name>
</gene>
<organism evidence="4 5">
    <name type="scientific">Discina gigas</name>
    <dbReference type="NCBI Taxonomy" id="1032678"/>
    <lineage>
        <taxon>Eukaryota</taxon>
        <taxon>Fungi</taxon>
        <taxon>Dikarya</taxon>
        <taxon>Ascomycota</taxon>
        <taxon>Pezizomycotina</taxon>
        <taxon>Pezizomycetes</taxon>
        <taxon>Pezizales</taxon>
        <taxon>Discinaceae</taxon>
        <taxon>Discina</taxon>
    </lineage>
</organism>
<dbReference type="Pfam" id="PF01504">
    <property type="entry name" value="PIP5K"/>
    <property type="match status" value="1"/>
</dbReference>
<keyword evidence="1" id="KW-0418">Kinase</keyword>
<feature type="compositionally biased region" description="Polar residues" evidence="2">
    <location>
        <begin position="538"/>
        <end position="549"/>
    </location>
</feature>
<dbReference type="InterPro" id="IPR023610">
    <property type="entry name" value="PInositol-4/5-P-5/4-kinase"/>
</dbReference>
<sequence length="624" mass="71571">MSSGLSPTQGAPRRASMSLGRRGTRSVHSDMHIDEIPQDEDAMRWAETIKAKRASKRRRQEEDVDDDKVMVGTKVDQNHVNWITAYNMLTGIRFVVSRVNAKMDRPLTDLDFDAKNKFSFDITGNELTPSAKYDFKFKDYSPWVFRHLRAKFRLDPADYLMSLTSKYILSELGSPGKSGSFFYFSRDYKYIIKTIHHGEHRFLRKILRDYFKHVEDNPDTLISQFYGLHRVKTPFGRKIHFVVMNNLFPPHRDIHQTFDLKGSTIGRDFKEEDLEDNPRATLKDLNWLRRDMHLNLGPTKKQLFMQQVQRDVELLKRLHIMDYSLLLGIHDLKRGNTDDIRNSALKVFQPGGSTAEPGQDDMAGHMLQRTPSKMEKARQARELRKIINKEVPITLDRSANRLPEEFLERRNTVFYEDDGGFRATHENDDPGEVIYYLGIIDCLTHYGFVKRVENFWRGLSQPKDQVSAIPPEGYGDRFFRFIAGHVKSPEEAARERATRENSAGAEGLSGNEVLDRAREEAERTERHGANESDRPNRGLSTIRSPSTDRTGGAILPVVEEAGEGSSARTHSHRDSSSDNGRTSGYVDSVTDRRASRETGEEVFSHDKTRSMPEDMAIRVARVSS</sequence>
<dbReference type="Gene3D" id="3.30.800.10">
    <property type="entry name" value="Phosphatidylinositol Phosphate Kinase II Beta"/>
    <property type="match status" value="1"/>
</dbReference>
<feature type="compositionally biased region" description="Basic and acidic residues" evidence="2">
    <location>
        <begin position="27"/>
        <end position="38"/>
    </location>
</feature>
<keyword evidence="1 4" id="KW-0808">Transferase</keyword>
<evidence type="ECO:0000313" key="4">
    <source>
        <dbReference type="EMBL" id="KAL0631288.1"/>
    </source>
</evidence>
<evidence type="ECO:0000256" key="2">
    <source>
        <dbReference type="SAM" id="MobiDB-lite"/>
    </source>
</evidence>
<dbReference type="Proteomes" id="UP001447188">
    <property type="component" value="Unassembled WGS sequence"/>
</dbReference>
<feature type="region of interest" description="Disordered" evidence="2">
    <location>
        <begin position="490"/>
        <end position="611"/>
    </location>
</feature>
<accession>A0ABR3G5P3</accession>
<dbReference type="EMBL" id="JBBBZM010000269">
    <property type="protein sequence ID" value="KAL0631288.1"/>
    <property type="molecule type" value="Genomic_DNA"/>
</dbReference>
<feature type="compositionally biased region" description="Basic and acidic residues" evidence="2">
    <location>
        <begin position="490"/>
        <end position="499"/>
    </location>
</feature>
<dbReference type="EC" id="2.7.1.68" evidence="4"/>
<evidence type="ECO:0000313" key="5">
    <source>
        <dbReference type="Proteomes" id="UP001447188"/>
    </source>
</evidence>
<dbReference type="InterPro" id="IPR027483">
    <property type="entry name" value="PInositol-4-P-4/5-kinase_C_sf"/>
</dbReference>
<dbReference type="PANTHER" id="PTHR23086">
    <property type="entry name" value="PHOSPHATIDYLINOSITOL-4-PHOSPHATE 5-KINASE"/>
    <property type="match status" value="1"/>
</dbReference>
<dbReference type="InterPro" id="IPR027484">
    <property type="entry name" value="PInositol-4-P-5-kinase_N"/>
</dbReference>
<dbReference type="PANTHER" id="PTHR23086:SF8">
    <property type="entry name" value="PHOSPHATIDYLINOSITOL 5-PHOSPHATE 4-KINASE, ISOFORM A"/>
    <property type="match status" value="1"/>
</dbReference>
<name>A0ABR3G5P3_9PEZI</name>
<dbReference type="InterPro" id="IPR002498">
    <property type="entry name" value="PInositol-4-P-4/5-kinase_core"/>
</dbReference>
<dbReference type="SUPFAM" id="SSF56104">
    <property type="entry name" value="SAICAR synthase-like"/>
    <property type="match status" value="1"/>
</dbReference>
<feature type="domain" description="PIPK" evidence="3">
    <location>
        <begin position="72"/>
        <end position="486"/>
    </location>
</feature>
<feature type="region of interest" description="Disordered" evidence="2">
    <location>
        <begin position="1"/>
        <end position="38"/>
    </location>
</feature>
<dbReference type="CDD" id="cd17303">
    <property type="entry name" value="PIPKc_PIP5K_yeast_like"/>
    <property type="match status" value="1"/>
</dbReference>
<keyword evidence="5" id="KW-1185">Reference proteome</keyword>
<evidence type="ECO:0000259" key="3">
    <source>
        <dbReference type="PROSITE" id="PS51455"/>
    </source>
</evidence>